<protein>
    <submittedName>
        <fullName evidence="2">Spore germination protein YaaH</fullName>
    </submittedName>
</protein>
<dbReference type="Pfam" id="PF01476">
    <property type="entry name" value="LysM"/>
    <property type="match status" value="2"/>
</dbReference>
<dbReference type="SMART" id="SM00257">
    <property type="entry name" value="LysM"/>
    <property type="match status" value="2"/>
</dbReference>
<evidence type="ECO:0000313" key="3">
    <source>
        <dbReference type="Proteomes" id="UP000298324"/>
    </source>
</evidence>
<dbReference type="InterPro" id="IPR018392">
    <property type="entry name" value="LysM"/>
</dbReference>
<feature type="domain" description="LysM" evidence="1">
    <location>
        <begin position="58"/>
        <end position="103"/>
    </location>
</feature>
<keyword evidence="3" id="KW-1185">Reference proteome</keyword>
<gene>
    <name evidence="2" type="primary">yaaH_3</name>
    <name evidence="2" type="ORF">Psch_02974</name>
</gene>
<name>A0A4Y7RAU9_9FIRM</name>
<dbReference type="Proteomes" id="UP000298324">
    <property type="component" value="Unassembled WGS sequence"/>
</dbReference>
<dbReference type="PANTHER" id="PTHR33734:SF22">
    <property type="entry name" value="MEMBRANE-BOUND LYTIC MUREIN TRANSGLYCOSYLASE D"/>
    <property type="match status" value="1"/>
</dbReference>
<evidence type="ECO:0000259" key="1">
    <source>
        <dbReference type="PROSITE" id="PS51782"/>
    </source>
</evidence>
<dbReference type="RefSeq" id="WP_190258610.1">
    <property type="nucleotide sequence ID" value="NZ_QFGA01000002.1"/>
</dbReference>
<dbReference type="EMBL" id="QFGA01000002">
    <property type="protein sequence ID" value="TEB05932.1"/>
    <property type="molecule type" value="Genomic_DNA"/>
</dbReference>
<dbReference type="SUPFAM" id="SSF54106">
    <property type="entry name" value="LysM domain"/>
    <property type="match status" value="2"/>
</dbReference>
<dbReference type="Gene3D" id="3.10.350.10">
    <property type="entry name" value="LysM domain"/>
    <property type="match status" value="2"/>
</dbReference>
<accession>A0A4Y7RAU9</accession>
<organism evidence="2 3">
    <name type="scientific">Pelotomaculum schinkii</name>
    <dbReference type="NCBI Taxonomy" id="78350"/>
    <lineage>
        <taxon>Bacteria</taxon>
        <taxon>Bacillati</taxon>
        <taxon>Bacillota</taxon>
        <taxon>Clostridia</taxon>
        <taxon>Eubacteriales</taxon>
        <taxon>Desulfotomaculaceae</taxon>
        <taxon>Pelotomaculum</taxon>
    </lineage>
</organism>
<reference evidence="2 3" key="1">
    <citation type="journal article" date="2018" name="Environ. Microbiol.">
        <title>Novel energy conservation strategies and behaviour of Pelotomaculum schinkii driving syntrophic propionate catabolism.</title>
        <authorList>
            <person name="Hidalgo-Ahumada C.A.P."/>
            <person name="Nobu M.K."/>
            <person name="Narihiro T."/>
            <person name="Tamaki H."/>
            <person name="Liu W.T."/>
            <person name="Kamagata Y."/>
            <person name="Stams A.J.M."/>
            <person name="Imachi H."/>
            <person name="Sousa D.Z."/>
        </authorList>
    </citation>
    <scope>NUCLEOTIDE SEQUENCE [LARGE SCALE GENOMIC DNA]</scope>
    <source>
        <strain evidence="2 3">HH</strain>
    </source>
</reference>
<dbReference type="CDD" id="cd00118">
    <property type="entry name" value="LysM"/>
    <property type="match status" value="2"/>
</dbReference>
<dbReference type="PANTHER" id="PTHR33734">
    <property type="entry name" value="LYSM DOMAIN-CONTAINING GPI-ANCHORED PROTEIN 2"/>
    <property type="match status" value="1"/>
</dbReference>
<dbReference type="InterPro" id="IPR036779">
    <property type="entry name" value="LysM_dom_sf"/>
</dbReference>
<feature type="domain" description="LysM" evidence="1">
    <location>
        <begin position="1"/>
        <end position="46"/>
    </location>
</feature>
<comment type="caution">
    <text evidence="2">The sequence shown here is derived from an EMBL/GenBank/DDBJ whole genome shotgun (WGS) entry which is preliminary data.</text>
</comment>
<dbReference type="AlphaFoldDB" id="A0A4Y7RAU9"/>
<sequence length="133" mass="14428">MDYVIQPGDTLTSIAARFGVTVEDIVRVNPILVNPNAIYPGQIIHIPIAGVSPIPKGSLYIIQPGDTLTSIALRYNIPPGALLQFNPQITNPNLIYPGQIITIPLPYAALPQMPVTPIQKPNLPPNFPPFDPF</sequence>
<proteinExistence type="predicted"/>
<evidence type="ECO:0000313" key="2">
    <source>
        <dbReference type="EMBL" id="TEB05932.1"/>
    </source>
</evidence>
<dbReference type="PROSITE" id="PS51782">
    <property type="entry name" value="LYSM"/>
    <property type="match status" value="2"/>
</dbReference>